<dbReference type="Proteomes" id="UP001161757">
    <property type="component" value="Unassembled WGS sequence"/>
</dbReference>
<evidence type="ECO:0000256" key="2">
    <source>
        <dbReference type="SAM" id="MobiDB-lite"/>
    </source>
</evidence>
<feature type="compositionally biased region" description="Low complexity" evidence="2">
    <location>
        <begin position="14"/>
        <end position="29"/>
    </location>
</feature>
<reference evidence="3" key="1">
    <citation type="submission" date="2023-01" db="EMBL/GenBank/DDBJ databases">
        <title>Exophiala dermititidis isolated from Cystic Fibrosis Patient.</title>
        <authorList>
            <person name="Kurbessoian T."/>
            <person name="Crocker A."/>
            <person name="Murante D."/>
            <person name="Hogan D.A."/>
            <person name="Stajich J.E."/>
        </authorList>
    </citation>
    <scope>NUCLEOTIDE SEQUENCE</scope>
    <source>
        <strain evidence="3">Ex8</strain>
    </source>
</reference>
<dbReference type="EMBL" id="JAJGCB010000019">
    <property type="protein sequence ID" value="KAJ8988303.1"/>
    <property type="molecule type" value="Genomic_DNA"/>
</dbReference>
<keyword evidence="1" id="KW-0175">Coiled coil</keyword>
<gene>
    <name evidence="3" type="ORF">HRR80_007719</name>
</gene>
<proteinExistence type="predicted"/>
<comment type="caution">
    <text evidence="3">The sequence shown here is derived from an EMBL/GenBank/DDBJ whole genome shotgun (WGS) entry which is preliminary data.</text>
</comment>
<evidence type="ECO:0000313" key="4">
    <source>
        <dbReference type="Proteomes" id="UP001161757"/>
    </source>
</evidence>
<organism evidence="3 4">
    <name type="scientific">Exophiala dermatitidis</name>
    <name type="common">Black yeast-like fungus</name>
    <name type="synonym">Wangiella dermatitidis</name>
    <dbReference type="NCBI Taxonomy" id="5970"/>
    <lineage>
        <taxon>Eukaryota</taxon>
        <taxon>Fungi</taxon>
        <taxon>Dikarya</taxon>
        <taxon>Ascomycota</taxon>
        <taxon>Pezizomycotina</taxon>
        <taxon>Eurotiomycetes</taxon>
        <taxon>Chaetothyriomycetidae</taxon>
        <taxon>Chaetothyriales</taxon>
        <taxon>Herpotrichiellaceae</taxon>
        <taxon>Exophiala</taxon>
    </lineage>
</organism>
<sequence>MSFSSTVPTSPDAPSSGGPVSPSSSTGTSALRQESNDQETTRFSMHTLLTHISAAHDYASQFVDIDKVIQERDEAVRKNEIRKVQLAEKEDEIKTLLARNKTYLSDFETRHEEWLKEFAQLKESMINQHILEVNELQAEITESRRQGDLVKKQLSDADHDIRLTRSRLDVATAELAQWKQYSSHMTPLDQLGLVSRIENLFKDLWKTVCPSLLEDLTPDLLKDRDAWSSRIKQIVPIKLQRQFFPFEILLSNTRPAKLVRVALAMHIISSELTKQVFKPCYLPDSIESCAALQYILGDHLDADPKKVVLMRSLLLSNKTRDEYTAIIEQRSLSALDVVVPRLLLLCSNDTTAAGDKGFSLRKKLEAFFIAAAKLWQEIQYSDAEVRVVTCHEDGEVEQADLDWPWGHLDEYGPPRPAPHDNKLLLFPGFYLLNGRFVLHEGIVLTKNQKVVLDAEAEYQQAAAVGTATPAKSPRSNWNWHRITPTTRRLSLHTGTAGNGASPPPLTSATAATGVLGGKKGSTAVN</sequence>
<name>A0AAN6IS20_EXODE</name>
<feature type="coiled-coil region" evidence="1">
    <location>
        <begin position="86"/>
        <end position="153"/>
    </location>
</feature>
<evidence type="ECO:0000313" key="3">
    <source>
        <dbReference type="EMBL" id="KAJ8988303.1"/>
    </source>
</evidence>
<feature type="region of interest" description="Disordered" evidence="2">
    <location>
        <begin position="490"/>
        <end position="525"/>
    </location>
</feature>
<evidence type="ECO:0000256" key="1">
    <source>
        <dbReference type="SAM" id="Coils"/>
    </source>
</evidence>
<dbReference type="AlphaFoldDB" id="A0AAN6IS20"/>
<feature type="region of interest" description="Disordered" evidence="2">
    <location>
        <begin position="1"/>
        <end position="39"/>
    </location>
</feature>
<feature type="compositionally biased region" description="Polar residues" evidence="2">
    <location>
        <begin position="1"/>
        <end position="13"/>
    </location>
</feature>
<protein>
    <submittedName>
        <fullName evidence="3">Uncharacterized protein</fullName>
    </submittedName>
</protein>
<accession>A0AAN6IS20</accession>